<comment type="caution">
    <text evidence="1">The sequence shown here is derived from an EMBL/GenBank/DDBJ whole genome shotgun (WGS) entry which is preliminary data.</text>
</comment>
<dbReference type="AlphaFoldDB" id="A0A9P5NN94"/>
<sequence>MPPSVEKRLIKRIRKLMWDEKTMSPVNIETLYAPINIGGRALLDIKARNEAIAVMWLKTYLDLSPTRPTWALVADSLMAENTPMSNSNVSQSIKMNYFLQSWKTRQTGNIPRSIKCLLSTAKKFGLRAEGIAFFRRDQKVHANMASPRRQTHPWEE</sequence>
<reference evidence="1" key="1">
    <citation type="submission" date="2020-11" db="EMBL/GenBank/DDBJ databases">
        <authorList>
            <consortium name="DOE Joint Genome Institute"/>
            <person name="Ahrendt S."/>
            <person name="Riley R."/>
            <person name="Andreopoulos W."/>
            <person name="LaButti K."/>
            <person name="Pangilinan J."/>
            <person name="Ruiz-duenas F.J."/>
            <person name="Barrasa J.M."/>
            <person name="Sanchez-Garcia M."/>
            <person name="Camarero S."/>
            <person name="Miyauchi S."/>
            <person name="Serrano A."/>
            <person name="Linde D."/>
            <person name="Babiker R."/>
            <person name="Drula E."/>
            <person name="Ayuso-Fernandez I."/>
            <person name="Pacheco R."/>
            <person name="Padilla G."/>
            <person name="Ferreira P."/>
            <person name="Barriuso J."/>
            <person name="Kellner H."/>
            <person name="Castanera R."/>
            <person name="Alfaro M."/>
            <person name="Ramirez L."/>
            <person name="Pisabarro A.G."/>
            <person name="Kuo A."/>
            <person name="Tritt A."/>
            <person name="Lipzen A."/>
            <person name="He G."/>
            <person name="Yan M."/>
            <person name="Ng V."/>
            <person name="Cullen D."/>
            <person name="Martin F."/>
            <person name="Rosso M.-N."/>
            <person name="Henrissat B."/>
            <person name="Hibbett D."/>
            <person name="Martinez A.T."/>
            <person name="Grigoriev I.V."/>
        </authorList>
    </citation>
    <scope>NUCLEOTIDE SEQUENCE</scope>
    <source>
        <strain evidence="1">AH 44721</strain>
    </source>
</reference>
<evidence type="ECO:0000313" key="2">
    <source>
        <dbReference type="Proteomes" id="UP000724874"/>
    </source>
</evidence>
<dbReference type="Proteomes" id="UP000724874">
    <property type="component" value="Unassembled WGS sequence"/>
</dbReference>
<accession>A0A9P5NN94</accession>
<evidence type="ECO:0000313" key="1">
    <source>
        <dbReference type="EMBL" id="KAF8902959.1"/>
    </source>
</evidence>
<dbReference type="OrthoDB" id="2205812at2759"/>
<dbReference type="EMBL" id="JADNYJ010000033">
    <property type="protein sequence ID" value="KAF8902959.1"/>
    <property type="molecule type" value="Genomic_DNA"/>
</dbReference>
<proteinExistence type="predicted"/>
<name>A0A9P5NN94_GYMJU</name>
<keyword evidence="2" id="KW-1185">Reference proteome</keyword>
<gene>
    <name evidence="1" type="ORF">CPB84DRAFT_1678498</name>
</gene>
<organism evidence="1 2">
    <name type="scientific">Gymnopilus junonius</name>
    <name type="common">Spectacular rustgill mushroom</name>
    <name type="synonym">Gymnopilus spectabilis subsp. junonius</name>
    <dbReference type="NCBI Taxonomy" id="109634"/>
    <lineage>
        <taxon>Eukaryota</taxon>
        <taxon>Fungi</taxon>
        <taxon>Dikarya</taxon>
        <taxon>Basidiomycota</taxon>
        <taxon>Agaricomycotina</taxon>
        <taxon>Agaricomycetes</taxon>
        <taxon>Agaricomycetidae</taxon>
        <taxon>Agaricales</taxon>
        <taxon>Agaricineae</taxon>
        <taxon>Hymenogastraceae</taxon>
        <taxon>Gymnopilus</taxon>
    </lineage>
</organism>
<protein>
    <submittedName>
        <fullName evidence="1">Uncharacterized protein</fullName>
    </submittedName>
</protein>